<dbReference type="eggNOG" id="KOG0101">
    <property type="taxonomic scope" value="Eukaryota"/>
</dbReference>
<evidence type="ECO:0000313" key="7">
    <source>
        <dbReference type="Proteomes" id="UP000001542"/>
    </source>
</evidence>
<accession>A2EPF1</accession>
<dbReference type="GO" id="GO:0016887">
    <property type="term" value="F:ATP hydrolysis activity"/>
    <property type="evidence" value="ECO:0000318"/>
    <property type="project" value="GO_Central"/>
</dbReference>
<dbReference type="RefSeq" id="XP_001317682.1">
    <property type="nucleotide sequence ID" value="XM_001317647.1"/>
</dbReference>
<dbReference type="InterPro" id="IPR018181">
    <property type="entry name" value="Heat_shock_70_CS"/>
</dbReference>
<dbReference type="GO" id="GO:0044183">
    <property type="term" value="F:protein folding chaperone"/>
    <property type="evidence" value="ECO:0000318"/>
    <property type="project" value="GO_Central"/>
</dbReference>
<dbReference type="GO" id="GO:0140662">
    <property type="term" value="F:ATP-dependent protein folding chaperone"/>
    <property type="evidence" value="ECO:0007669"/>
    <property type="project" value="InterPro"/>
</dbReference>
<keyword evidence="7" id="KW-1185">Reference proteome</keyword>
<dbReference type="InterPro" id="IPR043129">
    <property type="entry name" value="ATPase_NBD"/>
</dbReference>
<feature type="region of interest" description="Disordered" evidence="4">
    <location>
        <begin position="384"/>
        <end position="421"/>
    </location>
</feature>
<feature type="compositionally biased region" description="Basic and acidic residues" evidence="4">
    <location>
        <begin position="389"/>
        <end position="407"/>
    </location>
</feature>
<dbReference type="GO" id="GO:0042026">
    <property type="term" value="P:protein refolding"/>
    <property type="evidence" value="ECO:0000318"/>
    <property type="project" value="GO_Central"/>
</dbReference>
<keyword evidence="2 3" id="KW-0067">ATP-binding</keyword>
<dbReference type="SUPFAM" id="SSF53067">
    <property type="entry name" value="Actin-like ATPase domain"/>
    <property type="match status" value="2"/>
</dbReference>
<evidence type="ECO:0000256" key="1">
    <source>
        <dbReference type="ARBA" id="ARBA00022741"/>
    </source>
</evidence>
<dbReference type="VEuPathDB" id="TrichDB:TVAGG3_0616190"/>
<keyword evidence="1 3" id="KW-0547">Nucleotide-binding</keyword>
<protein>
    <submittedName>
        <fullName evidence="6">DnaK protein</fullName>
    </submittedName>
</protein>
<dbReference type="FunFam" id="3.90.640.10:FF:000029">
    <property type="entry name" value="Heat shock protein 110"/>
    <property type="match status" value="1"/>
</dbReference>
<dbReference type="Gene3D" id="3.90.640.10">
    <property type="entry name" value="Actin, Chain A, domain 4"/>
    <property type="match status" value="1"/>
</dbReference>
<evidence type="ECO:0000313" key="6">
    <source>
        <dbReference type="EMBL" id="EAY05459.1"/>
    </source>
</evidence>
<evidence type="ECO:0000313" key="5">
    <source>
        <dbReference type="EMBL" id="EAX86387.1"/>
    </source>
</evidence>
<organism evidence="6 7">
    <name type="scientific">Trichomonas vaginalis (strain ATCC PRA-98 / G3)</name>
    <dbReference type="NCBI Taxonomy" id="412133"/>
    <lineage>
        <taxon>Eukaryota</taxon>
        <taxon>Metamonada</taxon>
        <taxon>Parabasalia</taxon>
        <taxon>Trichomonadida</taxon>
        <taxon>Trichomonadidae</taxon>
        <taxon>Trichomonas</taxon>
    </lineage>
</organism>
<dbReference type="PRINTS" id="PR00301">
    <property type="entry name" value="HEATSHOCK70"/>
</dbReference>
<dbReference type="VEuPathDB" id="TrichDB:TVAG_286370"/>
<dbReference type="FunFam" id="3.30.30.30:FF:000005">
    <property type="entry name" value="Heat shock protein ssb1"/>
    <property type="match status" value="1"/>
</dbReference>
<reference evidence="6" key="1">
    <citation type="submission" date="2006-10" db="EMBL/GenBank/DDBJ databases">
        <authorList>
            <person name="Amadeo P."/>
            <person name="Zhao Q."/>
            <person name="Wortman J."/>
            <person name="Fraser-Liggett C."/>
            <person name="Carlton J."/>
        </authorList>
    </citation>
    <scope>NUCLEOTIDE SEQUENCE</scope>
    <source>
        <strain evidence="6">G3</strain>
    </source>
</reference>
<dbReference type="EMBL" id="DS113448">
    <property type="protein sequence ID" value="EAY05459.1"/>
    <property type="molecule type" value="Genomic_DNA"/>
</dbReference>
<dbReference type="STRING" id="5722.A2EPF1"/>
<comment type="similarity">
    <text evidence="3">Belongs to the heat shock protein 70 family.</text>
</comment>
<dbReference type="Gene3D" id="2.60.34.10">
    <property type="entry name" value="Substrate Binding Domain Of DNAk, Chain A, domain 1"/>
    <property type="match status" value="1"/>
</dbReference>
<gene>
    <name evidence="5" type="ORF">TVAG_129290</name>
    <name evidence="6" type="ORF">TVAG_286370</name>
</gene>
<dbReference type="GO" id="GO:0031072">
    <property type="term" value="F:heat shock protein binding"/>
    <property type="evidence" value="ECO:0000318"/>
    <property type="project" value="GO_Central"/>
</dbReference>
<reference evidence="6" key="2">
    <citation type="journal article" date="2007" name="Science">
        <title>Draft genome sequence of the sexually transmitted pathogen Trichomonas vaginalis.</title>
        <authorList>
            <person name="Carlton J.M."/>
            <person name="Hirt R.P."/>
            <person name="Silva J.C."/>
            <person name="Delcher A.L."/>
            <person name="Schatz M."/>
            <person name="Zhao Q."/>
            <person name="Wortman J.R."/>
            <person name="Bidwell S.L."/>
            <person name="Alsmark U.C.M."/>
            <person name="Besteiro S."/>
            <person name="Sicheritz-Ponten T."/>
            <person name="Noel C.J."/>
            <person name="Dacks J.B."/>
            <person name="Foster P.G."/>
            <person name="Simillion C."/>
            <person name="Van de Peer Y."/>
            <person name="Miranda-Saavedra D."/>
            <person name="Barton G.J."/>
            <person name="Westrop G.D."/>
            <person name="Mueller S."/>
            <person name="Dessi D."/>
            <person name="Fiori P.L."/>
            <person name="Ren Q."/>
            <person name="Paulsen I."/>
            <person name="Zhang H."/>
            <person name="Bastida-Corcuera F.D."/>
            <person name="Simoes-Barbosa A."/>
            <person name="Brown M.T."/>
            <person name="Hayes R.D."/>
            <person name="Mukherjee M."/>
            <person name="Okumura C.Y."/>
            <person name="Schneider R."/>
            <person name="Smith A.J."/>
            <person name="Vanacova S."/>
            <person name="Villalvazo M."/>
            <person name="Haas B.J."/>
            <person name="Pertea M."/>
            <person name="Feldblyum T.V."/>
            <person name="Utterback T.R."/>
            <person name="Shu C.L."/>
            <person name="Osoegawa K."/>
            <person name="de Jong P.J."/>
            <person name="Hrdy I."/>
            <person name="Horvathova L."/>
            <person name="Zubacova Z."/>
            <person name="Dolezal P."/>
            <person name="Malik S.B."/>
            <person name="Logsdon J.M. Jr."/>
            <person name="Henze K."/>
            <person name="Gupta A."/>
            <person name="Wang C.C."/>
            <person name="Dunne R.L."/>
            <person name="Upcroft J.A."/>
            <person name="Upcroft P."/>
            <person name="White O."/>
            <person name="Salzberg S.L."/>
            <person name="Tang P."/>
            <person name="Chiu C.-H."/>
            <person name="Lee Y.-S."/>
            <person name="Embley T.M."/>
            <person name="Coombs G.H."/>
            <person name="Mottram J.C."/>
            <person name="Tachezy J."/>
            <person name="Fraser-Liggett C.M."/>
            <person name="Johnson P.J."/>
        </authorList>
    </citation>
    <scope>NUCLEOTIDE SEQUENCE [LARGE SCALE GENOMIC DNA]</scope>
    <source>
        <strain evidence="6">G3</strain>
    </source>
</reference>
<evidence type="ECO:0000256" key="3">
    <source>
        <dbReference type="RuleBase" id="RU003322"/>
    </source>
</evidence>
<dbReference type="InterPro" id="IPR013126">
    <property type="entry name" value="Hsp_70_fam"/>
</dbReference>
<evidence type="ECO:0000256" key="2">
    <source>
        <dbReference type="ARBA" id="ARBA00022840"/>
    </source>
</evidence>
<dbReference type="GO" id="GO:0005737">
    <property type="term" value="C:cytoplasm"/>
    <property type="evidence" value="ECO:0000318"/>
    <property type="project" value="GO_Central"/>
</dbReference>
<dbReference type="EMBL" id="DS114663">
    <property type="protein sequence ID" value="EAX86387.1"/>
    <property type="molecule type" value="Genomic_DNA"/>
</dbReference>
<dbReference type="KEGG" id="tva:4744036"/>
<dbReference type="PROSITE" id="PS00297">
    <property type="entry name" value="HSP70_1"/>
    <property type="match status" value="1"/>
</dbReference>
<dbReference type="GO" id="GO:0005524">
    <property type="term" value="F:ATP binding"/>
    <property type="evidence" value="ECO:0007669"/>
    <property type="project" value="UniProtKB-KW"/>
</dbReference>
<dbReference type="SMR" id="A2EPF1"/>
<name>A2EPF1_TRIV3</name>
<dbReference type="AlphaFoldDB" id="A2EPF1"/>
<proteinExistence type="inferred from homology"/>
<dbReference type="InterPro" id="IPR029047">
    <property type="entry name" value="HSP70_peptide-bd_sf"/>
</dbReference>
<evidence type="ECO:0000256" key="4">
    <source>
        <dbReference type="SAM" id="MobiDB-lite"/>
    </source>
</evidence>
<dbReference type="SUPFAM" id="SSF100920">
    <property type="entry name" value="Heat shock protein 70kD (HSP70), peptide-binding domain"/>
    <property type="match status" value="1"/>
</dbReference>
<dbReference type="PANTHER" id="PTHR19375">
    <property type="entry name" value="HEAT SHOCK PROTEIN 70KDA"/>
    <property type="match status" value="1"/>
</dbReference>
<dbReference type="OrthoDB" id="29851at2759"/>
<dbReference type="Proteomes" id="UP000001542">
    <property type="component" value="Unassembled WGS sequence"/>
</dbReference>
<dbReference type="Gene3D" id="3.30.420.40">
    <property type="match status" value="2"/>
</dbReference>
<dbReference type="Pfam" id="PF00012">
    <property type="entry name" value="HSP70"/>
    <property type="match status" value="2"/>
</dbReference>
<sequence length="657" mass="74446">MSGEEDEIILGIDLGTTFSSIAYYDKNRQMVHLIEIDGNKSIPSVVYYGDPKLVGNQAYERAKIEPNLVIYDSKRLIGCKYQDVQEICKTMPFEIQPNADDDPEIIVNYKGNQKVLKPVEVSSQILAYLKSQAERRLRTKIKRAVITVPHAFKKIQTQFTKDAAEAAGLESVLLSEPESSVLYYKTKIDTDAKQNVIIYDFGGGTFDASLATIEGSEIKIRNTEGDPHLGGRNIDQALIEHFKGKIQEITGIDIFSQDHKKEYHIVKDEIIKAKKILGYGTPNVEIQLMFGKPGSINIRNVEFNQIVQPFIDRTINIIHKLIENFELDNSNTSILLVGGTSLIKLIHERLSLEFDYKIHCYEPLEAVAFGAAIKAYMLQTKKAKKSHKKNDEDPEPPKKDTKPEPKVIQENVPIPKDIKPHPPMSLASPISSNISEAESVKKLTVYNCLSKSIGVKVKGDMISKLAYKNTQLPITTKPKEYVNSEDNEELLQLQFYEGEGSTAASCELVSIYPIQIPPSAAKEYRFSVVLNISEESLITCTVKRTNSRNNEVLTFVVDNSLGNSPEQMIRMKSSVNEFSNQQNLSEDFNELMDSADKLTKRVTRDVRDRNDPLFKMKSELNDLMEDLENDDDRPIDQKFNLLTKKYNELKTEYEKRK</sequence>